<dbReference type="EMBL" id="RCHS01002760">
    <property type="protein sequence ID" value="RMX45851.1"/>
    <property type="molecule type" value="Genomic_DNA"/>
</dbReference>
<evidence type="ECO:0000313" key="1">
    <source>
        <dbReference type="EMBL" id="RMX45851.1"/>
    </source>
</evidence>
<comment type="caution">
    <text evidence="1">The sequence shown here is derived from an EMBL/GenBank/DDBJ whole genome shotgun (WGS) entry which is preliminary data.</text>
</comment>
<accession>A0A3M6TWW6</accession>
<name>A0A3M6TWW6_POCDA</name>
<keyword evidence="2" id="KW-1185">Reference proteome</keyword>
<proteinExistence type="predicted"/>
<protein>
    <submittedName>
        <fullName evidence="1">Uncharacterized protein</fullName>
    </submittedName>
</protein>
<reference evidence="1 2" key="1">
    <citation type="journal article" date="2018" name="Sci. Rep.">
        <title>Comparative analysis of the Pocillopora damicornis genome highlights role of immune system in coral evolution.</title>
        <authorList>
            <person name="Cunning R."/>
            <person name="Bay R.A."/>
            <person name="Gillette P."/>
            <person name="Baker A.C."/>
            <person name="Traylor-Knowles N."/>
        </authorList>
    </citation>
    <scope>NUCLEOTIDE SEQUENCE [LARGE SCALE GENOMIC DNA]</scope>
    <source>
        <strain evidence="1">RSMAS</strain>
        <tissue evidence="1">Whole animal</tissue>
    </source>
</reference>
<dbReference type="Proteomes" id="UP000275408">
    <property type="component" value="Unassembled WGS sequence"/>
</dbReference>
<evidence type="ECO:0000313" key="2">
    <source>
        <dbReference type="Proteomes" id="UP000275408"/>
    </source>
</evidence>
<sequence length="98" mass="11225">MNTQPTCGLTKKLPQLREKANKDHYRFSSKLTDGLNEGKYLCLAHNLDTLKELLEKGDNLSAAFDTVYYHILTFCEEEQPYLANDSLALPWSHSSKNF</sequence>
<dbReference type="AlphaFoldDB" id="A0A3M6TWW6"/>
<gene>
    <name evidence="1" type="ORF">pdam_00024361</name>
</gene>
<organism evidence="1 2">
    <name type="scientific">Pocillopora damicornis</name>
    <name type="common">Cauliflower coral</name>
    <name type="synonym">Millepora damicornis</name>
    <dbReference type="NCBI Taxonomy" id="46731"/>
    <lineage>
        <taxon>Eukaryota</taxon>
        <taxon>Metazoa</taxon>
        <taxon>Cnidaria</taxon>
        <taxon>Anthozoa</taxon>
        <taxon>Hexacorallia</taxon>
        <taxon>Scleractinia</taxon>
        <taxon>Astrocoeniina</taxon>
        <taxon>Pocilloporidae</taxon>
        <taxon>Pocillopora</taxon>
    </lineage>
</organism>
<feature type="non-terminal residue" evidence="1">
    <location>
        <position position="98"/>
    </location>
</feature>